<keyword evidence="3 8" id="KW-0963">Cytoplasm</keyword>
<dbReference type="Pfam" id="PF22042">
    <property type="entry name" value="EF-G_D2"/>
    <property type="match status" value="1"/>
</dbReference>
<dbReference type="EMBL" id="AAMO01000003">
    <property type="protein sequence ID" value="EAQ04009.1"/>
    <property type="molecule type" value="Genomic_DNA"/>
</dbReference>
<dbReference type="FunFam" id="2.40.30.10:FF:000008">
    <property type="entry name" value="Translation initiation factor IF-2"/>
    <property type="match status" value="1"/>
</dbReference>
<dbReference type="PROSITE" id="PS51722">
    <property type="entry name" value="G_TR_2"/>
    <property type="match status" value="1"/>
</dbReference>
<keyword evidence="13" id="KW-1185">Reference proteome</keyword>
<dbReference type="InterPro" id="IPR053905">
    <property type="entry name" value="EF-G-like_DII"/>
</dbReference>
<dbReference type="GO" id="GO:0005829">
    <property type="term" value="C:cytosol"/>
    <property type="evidence" value="ECO:0007669"/>
    <property type="project" value="TreeGrafter"/>
</dbReference>
<evidence type="ECO:0000313" key="13">
    <source>
        <dbReference type="Proteomes" id="UP000004318"/>
    </source>
</evidence>
<evidence type="ECO:0000256" key="10">
    <source>
        <dbReference type="SAM" id="MobiDB-lite"/>
    </source>
</evidence>
<dbReference type="FunFam" id="3.40.50.10050:FF:000001">
    <property type="entry name" value="Translation initiation factor IF-2"/>
    <property type="match status" value="1"/>
</dbReference>
<reference evidence="12 13" key="1">
    <citation type="journal article" date="2010" name="J. Bacteriol.">
        <title>Genome sequences of Oceanicola granulosus HTCC2516(T) and Oceanicola batsensis HTCC2597(TDelta).</title>
        <authorList>
            <person name="Thrash J.C."/>
            <person name="Cho J.C."/>
            <person name="Vergin K.L."/>
            <person name="Giovannoni S.J."/>
        </authorList>
    </citation>
    <scope>NUCLEOTIDE SEQUENCE [LARGE SCALE GENOMIC DNA]</scope>
    <source>
        <strain evidence="13">ATCC BAA-863 / DSM 15984 / KCTC 12145 / HTCC2597</strain>
    </source>
</reference>
<dbReference type="InterPro" id="IPR013575">
    <property type="entry name" value="IF2_assoc_dom_bac"/>
</dbReference>
<dbReference type="Pfam" id="PF08364">
    <property type="entry name" value="IF2_assoc"/>
    <property type="match status" value="1"/>
</dbReference>
<dbReference type="InterPro" id="IPR027417">
    <property type="entry name" value="P-loop_NTPase"/>
</dbReference>
<feature type="compositionally biased region" description="Basic and acidic residues" evidence="10">
    <location>
        <begin position="181"/>
        <end position="206"/>
    </location>
</feature>
<evidence type="ECO:0000256" key="5">
    <source>
        <dbReference type="ARBA" id="ARBA00022741"/>
    </source>
</evidence>
<dbReference type="GO" id="GO:0003743">
    <property type="term" value="F:translation initiation factor activity"/>
    <property type="evidence" value="ECO:0007669"/>
    <property type="project" value="UniProtKB-UniRule"/>
</dbReference>
<keyword evidence="4 8" id="KW-0396">Initiation factor</keyword>
<dbReference type="FunFam" id="2.40.30.10:FF:000007">
    <property type="entry name" value="Translation initiation factor IF-2"/>
    <property type="match status" value="1"/>
</dbReference>
<dbReference type="Proteomes" id="UP000004318">
    <property type="component" value="Unassembled WGS sequence"/>
</dbReference>
<dbReference type="Pfam" id="PF11987">
    <property type="entry name" value="IF-2"/>
    <property type="match status" value="1"/>
</dbReference>
<feature type="compositionally biased region" description="Basic and acidic residues" evidence="10">
    <location>
        <begin position="1"/>
        <end position="11"/>
    </location>
</feature>
<dbReference type="HAMAP" id="MF_00100_B">
    <property type="entry name" value="IF_2_B"/>
    <property type="match status" value="1"/>
</dbReference>
<evidence type="ECO:0000256" key="4">
    <source>
        <dbReference type="ARBA" id="ARBA00022540"/>
    </source>
</evidence>
<gene>
    <name evidence="8 12" type="primary">infB</name>
    <name evidence="12" type="ORF">OB2597_12216</name>
</gene>
<evidence type="ECO:0000256" key="6">
    <source>
        <dbReference type="ARBA" id="ARBA00022917"/>
    </source>
</evidence>
<feature type="binding site" evidence="8">
    <location>
        <begin position="390"/>
        <end position="394"/>
    </location>
    <ligand>
        <name>GTP</name>
        <dbReference type="ChEBI" id="CHEBI:37565"/>
    </ligand>
</feature>
<dbReference type="AlphaFoldDB" id="A3TWL3"/>
<dbReference type="NCBIfam" id="TIGR00487">
    <property type="entry name" value="IF-2"/>
    <property type="match status" value="1"/>
</dbReference>
<dbReference type="InterPro" id="IPR000178">
    <property type="entry name" value="TF_IF2_bacterial-like"/>
</dbReference>
<evidence type="ECO:0000256" key="9">
    <source>
        <dbReference type="RuleBase" id="RU000644"/>
    </source>
</evidence>
<feature type="binding site" evidence="8">
    <location>
        <begin position="444"/>
        <end position="447"/>
    </location>
    <ligand>
        <name>GTP</name>
        <dbReference type="ChEBI" id="CHEBI:37565"/>
    </ligand>
</feature>
<dbReference type="InterPro" id="IPR009000">
    <property type="entry name" value="Transl_B-barrel_sf"/>
</dbReference>
<dbReference type="InterPro" id="IPR005225">
    <property type="entry name" value="Small_GTP-bd"/>
</dbReference>
<proteinExistence type="inferred from homology"/>
<dbReference type="InterPro" id="IPR023115">
    <property type="entry name" value="TIF_IF2_dom3"/>
</dbReference>
<keyword evidence="5 8" id="KW-0547">Nucleotide-binding</keyword>
<feature type="region of interest" description="Disordered" evidence="10">
    <location>
        <begin position="1"/>
        <end position="232"/>
    </location>
</feature>
<dbReference type="SUPFAM" id="SSF52156">
    <property type="entry name" value="Initiation factor IF2/eIF5b, domain 3"/>
    <property type="match status" value="1"/>
</dbReference>
<evidence type="ECO:0000259" key="11">
    <source>
        <dbReference type="PROSITE" id="PS51722"/>
    </source>
</evidence>
<comment type="caution">
    <text evidence="8">Lacks conserved residue(s) required for the propagation of feature annotation.</text>
</comment>
<dbReference type="GO" id="GO:0005525">
    <property type="term" value="F:GTP binding"/>
    <property type="evidence" value="ECO:0007669"/>
    <property type="project" value="UniProtKB-KW"/>
</dbReference>
<dbReference type="SUPFAM" id="SSF52540">
    <property type="entry name" value="P-loop containing nucleoside triphosphate hydrolases"/>
    <property type="match status" value="1"/>
</dbReference>
<evidence type="ECO:0000313" key="12">
    <source>
        <dbReference type="EMBL" id="EAQ04009.1"/>
    </source>
</evidence>
<dbReference type="eggNOG" id="COG0532">
    <property type="taxonomic scope" value="Bacteria"/>
</dbReference>
<organism evidence="12 13">
    <name type="scientific">Pseudooceanicola batsensis (strain ATCC BAA-863 / DSM 15984 / KCTC 12145 / HTCC2597)</name>
    <name type="common">Oceanicola batsensis</name>
    <dbReference type="NCBI Taxonomy" id="252305"/>
    <lineage>
        <taxon>Bacteria</taxon>
        <taxon>Pseudomonadati</taxon>
        <taxon>Pseudomonadota</taxon>
        <taxon>Alphaproteobacteria</taxon>
        <taxon>Rhodobacterales</taxon>
        <taxon>Paracoccaceae</taxon>
        <taxon>Pseudooceanicola</taxon>
    </lineage>
</organism>
<evidence type="ECO:0000256" key="1">
    <source>
        <dbReference type="ARBA" id="ARBA00007733"/>
    </source>
</evidence>
<dbReference type="InterPro" id="IPR044145">
    <property type="entry name" value="IF2_II"/>
</dbReference>
<dbReference type="Gene3D" id="2.40.30.10">
    <property type="entry name" value="Translation factors"/>
    <property type="match status" value="2"/>
</dbReference>
<accession>A3TWL3</accession>
<protein>
    <recommendedName>
        <fullName evidence="2 8">Translation initiation factor IF-2</fullName>
    </recommendedName>
</protein>
<dbReference type="Pfam" id="PF00009">
    <property type="entry name" value="GTP_EFTU"/>
    <property type="match status" value="1"/>
</dbReference>
<feature type="compositionally biased region" description="Gly residues" evidence="10">
    <location>
        <begin position="56"/>
        <end position="67"/>
    </location>
</feature>
<dbReference type="NCBIfam" id="TIGR00231">
    <property type="entry name" value="small_GTP"/>
    <property type="match status" value="1"/>
</dbReference>
<evidence type="ECO:0000256" key="3">
    <source>
        <dbReference type="ARBA" id="ARBA00022490"/>
    </source>
</evidence>
<dbReference type="CDD" id="cd03702">
    <property type="entry name" value="IF2_mtIF2_II"/>
    <property type="match status" value="1"/>
</dbReference>
<dbReference type="Gene3D" id="3.40.50.300">
    <property type="entry name" value="P-loop containing nucleotide triphosphate hydrolases"/>
    <property type="match status" value="1"/>
</dbReference>
<dbReference type="SUPFAM" id="SSF50447">
    <property type="entry name" value="Translation proteins"/>
    <property type="match status" value="2"/>
</dbReference>
<comment type="similarity">
    <text evidence="1 8 9">Belongs to the TRAFAC class translation factor GTPase superfamily. Classic translation factor GTPase family. IF-2 subfamily.</text>
</comment>
<dbReference type="PANTHER" id="PTHR43381">
    <property type="entry name" value="TRANSLATION INITIATION FACTOR IF-2-RELATED"/>
    <property type="match status" value="1"/>
</dbReference>
<comment type="subcellular location">
    <subcellularLocation>
        <location evidence="8">Cytoplasm</location>
    </subcellularLocation>
</comment>
<comment type="caution">
    <text evidence="12">The sequence shown here is derived from an EMBL/GenBank/DDBJ whole genome shotgun (WGS) entry which is preliminary data.</text>
</comment>
<dbReference type="STRING" id="252305.OB2597_12216"/>
<dbReference type="InterPro" id="IPR006847">
    <property type="entry name" value="IF2_N"/>
</dbReference>
<evidence type="ECO:0000256" key="2">
    <source>
        <dbReference type="ARBA" id="ARBA00020675"/>
    </source>
</evidence>
<dbReference type="InterPro" id="IPR000795">
    <property type="entry name" value="T_Tr_GTP-bd_dom"/>
</dbReference>
<feature type="compositionally biased region" description="Basic and acidic residues" evidence="10">
    <location>
        <begin position="89"/>
        <end position="150"/>
    </location>
</feature>
<dbReference type="InterPro" id="IPR015760">
    <property type="entry name" value="TIF_IF2"/>
</dbReference>
<name>A3TWL3_PSEBH</name>
<evidence type="ECO:0000256" key="7">
    <source>
        <dbReference type="ARBA" id="ARBA00023134"/>
    </source>
</evidence>
<dbReference type="Gene3D" id="3.40.50.10050">
    <property type="entry name" value="Translation initiation factor IF- 2, domain 3"/>
    <property type="match status" value="1"/>
</dbReference>
<dbReference type="Pfam" id="PF04760">
    <property type="entry name" value="IF2_N"/>
    <property type="match status" value="1"/>
</dbReference>
<dbReference type="InterPro" id="IPR036925">
    <property type="entry name" value="TIF_IF2_dom3_sf"/>
</dbReference>
<dbReference type="CDD" id="cd01887">
    <property type="entry name" value="IF2_eIF5B"/>
    <property type="match status" value="1"/>
</dbReference>
<feature type="domain" description="Tr-type G" evidence="11">
    <location>
        <begin position="334"/>
        <end position="502"/>
    </location>
</feature>
<dbReference type="PROSITE" id="PS01176">
    <property type="entry name" value="IF2"/>
    <property type="match status" value="1"/>
</dbReference>
<dbReference type="FunFam" id="3.40.50.300:FF:000019">
    <property type="entry name" value="Translation initiation factor IF-2"/>
    <property type="match status" value="1"/>
</dbReference>
<comment type="function">
    <text evidence="8 9">One of the essential components for the initiation of protein synthesis. Protects formylmethionyl-tRNA from spontaneous hydrolysis and promotes its binding to the 30S ribosomal subunits. Also involved in the hydrolysis of GTP during the formation of the 70S ribosomal complex.</text>
</comment>
<keyword evidence="7 8" id="KW-0342">GTP-binding</keyword>
<feature type="binding site" evidence="8">
    <location>
        <begin position="343"/>
        <end position="350"/>
    </location>
    <ligand>
        <name>GTP</name>
        <dbReference type="ChEBI" id="CHEBI:37565"/>
    </ligand>
</feature>
<dbReference type="PANTHER" id="PTHR43381:SF5">
    <property type="entry name" value="TR-TYPE G DOMAIN-CONTAINING PROTEIN"/>
    <property type="match status" value="1"/>
</dbReference>
<dbReference type="CDD" id="cd03692">
    <property type="entry name" value="mtIF2_IVc"/>
    <property type="match status" value="1"/>
</dbReference>
<dbReference type="GO" id="GO:0003924">
    <property type="term" value="F:GTPase activity"/>
    <property type="evidence" value="ECO:0007669"/>
    <property type="project" value="UniProtKB-UniRule"/>
</dbReference>
<dbReference type="HOGENOM" id="CLU_006301_10_1_5"/>
<evidence type="ECO:0000256" key="8">
    <source>
        <dbReference type="HAMAP-Rule" id="MF_00100"/>
    </source>
</evidence>
<keyword evidence="6 8" id="KW-0648">Protein biosynthesis</keyword>
<sequence length="836" mass="89717">MNHMSDNDGKKTLGVRGGPRSGSVKQSFSHGRTKNVVVETKRKRVVVPKPGPAGKSTGGGAASGGSGKRPAGITDAEMERRLKAVQAAKAREAEEVAQREAEEKAREKERERRREEAEAKAREEREREEALKAKAEEEERQKREAEEAAKRAAAQAAAPAPQDDGGRSAKAAPSRGGPADRAPRNEPRNDRDDRGGRGKGRADGRRSGKLTLNKALSGDEGGRQKSLAAMKRKQERARQKAMGGPVQREKVVRDVQVPEAIMVGELANRMAERVADVVKALMQNGMMVTQNQTIDADTAELIVEEFGHNIVRVSDADVEDVIKEVEDKEEDLKPRAPVVTIMGHVDHGKTSLLDAIRNAKVVSGEAGGITQHIGAYQVQSDSGQTLTFLDTPGHAAFTSMRARGAQVTDIVVLVVAADDSVMPQTVEAINHAKAAGVPMIVAINKIDKPEADANTVRSELLQHEVIVEQMSGDVQDVEVSAHSGQGLDELLEAIALQAEILELKANPDRAAVGAVIEAQLDVGRGPVATVLVQSGTLRQGDVFVVGEQYGKVRALVNDKGERVKEAGPSVPVEVLGLNGTPEAGDVLNVTETEAQAREIAEYREKSAKEKRAAAGAATTLEQLMQKAKEDENVTEMPILVKADVQGSAEAIVQAMEKIGNEEVRVRVLHAGVGAITESDIGLAEASGAPVFGFNVRANAPARNAANQKGVEIRYYSVIYDLVDDVKAAASGLLSAEIRENFIGYAQIKEVFKVSGVGKVAGCLVTEGVARRSAGVRLLRDDVVIHEGTLKTLKRFKDEVAEVISGQECGMAFENYEDVRPGDVIEIFEREEVERTL</sequence>